<dbReference type="Gene3D" id="1.10.3210.10">
    <property type="entry name" value="Hypothetical protein af1432"/>
    <property type="match status" value="1"/>
</dbReference>
<dbReference type="SUPFAM" id="SSF109604">
    <property type="entry name" value="HD-domain/PDEase-like"/>
    <property type="match status" value="1"/>
</dbReference>
<comment type="similarity">
    <text evidence="1">Belongs to the GppA/Ppx family.</text>
</comment>
<dbReference type="Pfam" id="PF21447">
    <property type="entry name" value="Ppx-GppA_III"/>
    <property type="match status" value="1"/>
</dbReference>
<evidence type="ECO:0000256" key="1">
    <source>
        <dbReference type="ARBA" id="ARBA00007125"/>
    </source>
</evidence>
<dbReference type="PANTHER" id="PTHR30005">
    <property type="entry name" value="EXOPOLYPHOSPHATASE"/>
    <property type="match status" value="1"/>
</dbReference>
<dbReference type="InterPro" id="IPR048950">
    <property type="entry name" value="Ppx_GppA_C"/>
</dbReference>
<name>A0A2M8Q871_9CHLR</name>
<protein>
    <submittedName>
        <fullName evidence="4">Ppx/GppA family phosphatase</fullName>
    </submittedName>
</protein>
<proteinExistence type="inferred from homology"/>
<dbReference type="InterPro" id="IPR043129">
    <property type="entry name" value="ATPase_NBD"/>
</dbReference>
<reference evidence="4 5" key="1">
    <citation type="submission" date="2017-11" db="EMBL/GenBank/DDBJ databases">
        <title>Evolution of Phototrophy in the Chloroflexi Phylum Driven by Horizontal Gene Transfer.</title>
        <authorList>
            <person name="Ward L.M."/>
            <person name="Hemp J."/>
            <person name="Shih P.M."/>
            <person name="Mcglynn S.E."/>
            <person name="Fischer W."/>
        </authorList>
    </citation>
    <scope>NUCLEOTIDE SEQUENCE [LARGE SCALE GENOMIC DNA]</scope>
    <source>
        <strain evidence="4">JP3_7</strain>
    </source>
</reference>
<dbReference type="SUPFAM" id="SSF53067">
    <property type="entry name" value="Actin-like ATPase domain"/>
    <property type="match status" value="1"/>
</dbReference>
<feature type="non-terminal residue" evidence="4">
    <location>
        <position position="193"/>
    </location>
</feature>
<dbReference type="InterPro" id="IPR003695">
    <property type="entry name" value="Ppx_GppA_N"/>
</dbReference>
<accession>A0A2M8Q871</accession>
<evidence type="ECO:0000259" key="2">
    <source>
        <dbReference type="Pfam" id="PF02541"/>
    </source>
</evidence>
<gene>
    <name evidence="4" type="ORF">CUN48_16020</name>
</gene>
<organism evidence="4 5">
    <name type="scientific">Candidatus Thermofonsia Clade 3 bacterium</name>
    <dbReference type="NCBI Taxonomy" id="2364212"/>
    <lineage>
        <taxon>Bacteria</taxon>
        <taxon>Bacillati</taxon>
        <taxon>Chloroflexota</taxon>
        <taxon>Candidatus Thermofontia</taxon>
        <taxon>Candidatus Thermofonsia Clade 3</taxon>
    </lineage>
</organism>
<evidence type="ECO:0000313" key="5">
    <source>
        <dbReference type="Proteomes" id="UP000230790"/>
    </source>
</evidence>
<dbReference type="InterPro" id="IPR050273">
    <property type="entry name" value="GppA/Ppx_hydrolase"/>
</dbReference>
<dbReference type="Proteomes" id="UP000230790">
    <property type="component" value="Unassembled WGS sequence"/>
</dbReference>
<comment type="caution">
    <text evidence="4">The sequence shown here is derived from an EMBL/GenBank/DDBJ whole genome shotgun (WGS) entry which is preliminary data.</text>
</comment>
<evidence type="ECO:0000313" key="4">
    <source>
        <dbReference type="EMBL" id="PJF46002.1"/>
    </source>
</evidence>
<feature type="domain" description="Ppx/GppA phosphatase C-terminal" evidence="3">
    <location>
        <begin position="119"/>
        <end position="191"/>
    </location>
</feature>
<sequence length="193" mass="21706">MHELPGELVALGGAIRNLARMDARRCGYPLTTLHGYTLSLTALEQLIEQLRTLPLAKRIKLPGLRSDRADIILPGALVARAIMQVMGVRALTVSVNGLREGLFFEHFWRHWDEPIIADIRSFGVLNLARIYHYQKKHANHVRFLASRVFEQLTPLHGYGAPERELLDAAALLHDIGAIIAYENHDVHSQTLIV</sequence>
<dbReference type="Gene3D" id="3.30.420.150">
    <property type="entry name" value="Exopolyphosphatase. Domain 2"/>
    <property type="match status" value="1"/>
</dbReference>
<evidence type="ECO:0000259" key="3">
    <source>
        <dbReference type="Pfam" id="PF21447"/>
    </source>
</evidence>
<dbReference type="AlphaFoldDB" id="A0A2M8Q871"/>
<feature type="domain" description="Ppx/GppA phosphatase N-terminal" evidence="2">
    <location>
        <begin position="9"/>
        <end position="107"/>
    </location>
</feature>
<dbReference type="GO" id="GO:0016462">
    <property type="term" value="F:pyrophosphatase activity"/>
    <property type="evidence" value="ECO:0007669"/>
    <property type="project" value="TreeGrafter"/>
</dbReference>
<dbReference type="PANTHER" id="PTHR30005:SF0">
    <property type="entry name" value="RETROGRADE REGULATION PROTEIN 2"/>
    <property type="match status" value="1"/>
</dbReference>
<dbReference type="Pfam" id="PF02541">
    <property type="entry name" value="Ppx-GppA"/>
    <property type="match status" value="1"/>
</dbReference>
<dbReference type="EMBL" id="PGTN01000557">
    <property type="protein sequence ID" value="PJF46002.1"/>
    <property type="molecule type" value="Genomic_DNA"/>
</dbReference>